<gene>
    <name evidence="6" type="ORF">KSV97_11360</name>
    <name evidence="7" type="ORF">KSW06_11400</name>
</gene>
<evidence type="ECO:0000256" key="2">
    <source>
        <dbReference type="HAMAP-Rule" id="MF_02087"/>
    </source>
</evidence>
<dbReference type="GO" id="GO:0030170">
    <property type="term" value="F:pyridoxal phosphate binding"/>
    <property type="evidence" value="ECO:0007669"/>
    <property type="project" value="UniProtKB-UniRule"/>
</dbReference>
<dbReference type="NCBIfam" id="TIGR00044">
    <property type="entry name" value="YggS family pyridoxal phosphate-dependent enzyme"/>
    <property type="match status" value="1"/>
</dbReference>
<dbReference type="Gene3D" id="3.20.20.10">
    <property type="entry name" value="Alanine racemase"/>
    <property type="match status" value="1"/>
</dbReference>
<reference evidence="6 9" key="1">
    <citation type="submission" date="2021-06" db="EMBL/GenBank/DDBJ databases">
        <title>Collection of gut derived symbiotic bacterial strains cultured from healthy donors.</title>
        <authorList>
            <person name="Lin H."/>
            <person name="Littmann E."/>
            <person name="Pamer E.G."/>
        </authorList>
    </citation>
    <scope>NUCLEOTIDE SEQUENCE</scope>
    <source>
        <strain evidence="7 9">MSK.21.70</strain>
        <strain evidence="6">MSK.21.82</strain>
    </source>
</reference>
<feature type="domain" description="Alanine racemase N-terminal" evidence="5">
    <location>
        <begin position="35"/>
        <end position="213"/>
    </location>
</feature>
<comment type="cofactor">
    <cofactor evidence="3">
        <name>pyridoxal 5'-phosphate</name>
        <dbReference type="ChEBI" id="CHEBI:597326"/>
    </cofactor>
</comment>
<dbReference type="InterPro" id="IPR001608">
    <property type="entry name" value="Ala_racemase_N"/>
</dbReference>
<dbReference type="EMBL" id="JAHOEF010000148">
    <property type="protein sequence ID" value="MBV3383791.1"/>
    <property type="molecule type" value="Genomic_DNA"/>
</dbReference>
<dbReference type="RefSeq" id="WP_187114820.1">
    <property type="nucleotide sequence ID" value="NZ_CABIWU010000011.1"/>
</dbReference>
<dbReference type="SUPFAM" id="SSF51419">
    <property type="entry name" value="PLP-binding barrel"/>
    <property type="match status" value="1"/>
</dbReference>
<dbReference type="InterPro" id="IPR011078">
    <property type="entry name" value="PyrdxlP_homeostasis"/>
</dbReference>
<organism evidence="6 8">
    <name type="scientific">Catenibacterium mitsuokai</name>
    <dbReference type="NCBI Taxonomy" id="100886"/>
    <lineage>
        <taxon>Bacteria</taxon>
        <taxon>Bacillati</taxon>
        <taxon>Bacillota</taxon>
        <taxon>Erysipelotrichia</taxon>
        <taxon>Erysipelotrichales</taxon>
        <taxon>Coprobacillaceae</taxon>
        <taxon>Catenibacterium</taxon>
    </lineage>
</organism>
<dbReference type="Proteomes" id="UP001197492">
    <property type="component" value="Unassembled WGS sequence"/>
</dbReference>
<dbReference type="PANTHER" id="PTHR10146:SF14">
    <property type="entry name" value="PYRIDOXAL PHOSPHATE HOMEOSTASIS PROTEIN"/>
    <property type="match status" value="1"/>
</dbReference>
<dbReference type="EMBL" id="JAHOEL010000151">
    <property type="protein sequence ID" value="MBV3393830.1"/>
    <property type="molecule type" value="Genomic_DNA"/>
</dbReference>
<protein>
    <recommendedName>
        <fullName evidence="2">Pyridoxal phosphate homeostasis protein</fullName>
        <shortName evidence="2">PLP homeostasis protein</shortName>
    </recommendedName>
</protein>
<dbReference type="Pfam" id="PF01168">
    <property type="entry name" value="Ala_racemase_N"/>
    <property type="match status" value="1"/>
</dbReference>
<comment type="similarity">
    <text evidence="2 4">Belongs to the pyridoxal phosphate-binding protein YggS/PROSC family.</text>
</comment>
<evidence type="ECO:0000313" key="8">
    <source>
        <dbReference type="Proteomes" id="UP001196408"/>
    </source>
</evidence>
<comment type="function">
    <text evidence="2">Pyridoxal 5'-phosphate (PLP)-binding protein, which is involved in PLP homeostasis.</text>
</comment>
<evidence type="ECO:0000256" key="1">
    <source>
        <dbReference type="ARBA" id="ARBA00022898"/>
    </source>
</evidence>
<dbReference type="PIRSF" id="PIRSF004848">
    <property type="entry name" value="YBL036c_PLPDEIII"/>
    <property type="match status" value="1"/>
</dbReference>
<dbReference type="CDD" id="cd00635">
    <property type="entry name" value="PLPDE_III_YBL036c_like"/>
    <property type="match status" value="1"/>
</dbReference>
<keyword evidence="1 2" id="KW-0663">Pyridoxal phosphate</keyword>
<dbReference type="HAMAP" id="MF_02087">
    <property type="entry name" value="PLP_homeostasis"/>
    <property type="match status" value="1"/>
</dbReference>
<dbReference type="Proteomes" id="UP001196408">
    <property type="component" value="Unassembled WGS sequence"/>
</dbReference>
<feature type="modified residue" description="N6-(pyridoxal phosphate)lysine" evidence="2 3">
    <location>
        <position position="26"/>
    </location>
</feature>
<evidence type="ECO:0000256" key="4">
    <source>
        <dbReference type="RuleBase" id="RU004514"/>
    </source>
</evidence>
<evidence type="ECO:0000313" key="6">
    <source>
        <dbReference type="EMBL" id="MBV3383791.1"/>
    </source>
</evidence>
<dbReference type="AlphaFoldDB" id="A0AAW4MTZ8"/>
<proteinExistence type="inferred from homology"/>
<dbReference type="InterPro" id="IPR029066">
    <property type="entry name" value="PLP-binding_barrel"/>
</dbReference>
<evidence type="ECO:0000256" key="3">
    <source>
        <dbReference type="PIRSR" id="PIRSR004848-1"/>
    </source>
</evidence>
<comment type="caution">
    <text evidence="6">The sequence shown here is derived from an EMBL/GenBank/DDBJ whole genome shotgun (WGS) entry which is preliminary data.</text>
</comment>
<evidence type="ECO:0000313" key="9">
    <source>
        <dbReference type="Proteomes" id="UP001197492"/>
    </source>
</evidence>
<keyword evidence="9" id="KW-1185">Reference proteome</keyword>
<accession>A0AAW4MTZ8</accession>
<dbReference type="PANTHER" id="PTHR10146">
    <property type="entry name" value="PROLINE SYNTHETASE CO-TRANSCRIBED BACTERIAL HOMOLOG PROTEIN"/>
    <property type="match status" value="1"/>
</dbReference>
<sequence length="215" mass="24959">MMRVNEAETKRLLEAVKPAKLVAATKYIDEKEVEKLEECGVMIYGENKVQDFLKKYEDYHGKGVWHFIGTLQTNKVKYIIDKVQMIHSVANYRLIDEIEKQAAKHDLVMDILLQVNIAKEESKHGFNEEEMNEVMDYLKDKPHLNPRGLMMMAPNIEVEETRQYFKATKDLLTKLQESYPNYQLTELSMGMTHDFPIAVAEGSTMVRLGHALFDE</sequence>
<evidence type="ECO:0000259" key="5">
    <source>
        <dbReference type="Pfam" id="PF01168"/>
    </source>
</evidence>
<evidence type="ECO:0000313" key="7">
    <source>
        <dbReference type="EMBL" id="MBV3393830.1"/>
    </source>
</evidence>
<name>A0AAW4MTZ8_9FIRM</name>
<dbReference type="PROSITE" id="PS01211">
    <property type="entry name" value="UPF0001"/>
    <property type="match status" value="1"/>
</dbReference>